<comment type="caution">
    <text evidence="4">The sequence shown here is derived from an EMBL/GenBank/DDBJ whole genome shotgun (WGS) entry which is preliminary data.</text>
</comment>
<dbReference type="Gene3D" id="3.40.30.10">
    <property type="entry name" value="Glutaredoxin"/>
    <property type="match status" value="1"/>
</dbReference>
<dbReference type="PROSITE" id="PS51355">
    <property type="entry name" value="GLUTATHIONE_PEROXID_3"/>
    <property type="match status" value="1"/>
</dbReference>
<evidence type="ECO:0000256" key="2">
    <source>
        <dbReference type="ARBA" id="ARBA00022559"/>
    </source>
</evidence>
<reference evidence="4 5" key="1">
    <citation type="journal article" name="Sci. Rep.">
        <title>Genome-scale phylogenetic analyses confirm Olpidium as the closest living zoosporic fungus to the non-flagellated, terrestrial fungi.</title>
        <authorList>
            <person name="Chang Y."/>
            <person name="Rochon D."/>
            <person name="Sekimoto S."/>
            <person name="Wang Y."/>
            <person name="Chovatia M."/>
            <person name="Sandor L."/>
            <person name="Salamov A."/>
            <person name="Grigoriev I.V."/>
            <person name="Stajich J.E."/>
            <person name="Spatafora J.W."/>
        </authorList>
    </citation>
    <scope>NUCLEOTIDE SEQUENCE [LARGE SCALE GENOMIC DNA]</scope>
    <source>
        <strain evidence="4">S191</strain>
    </source>
</reference>
<dbReference type="Proteomes" id="UP000673691">
    <property type="component" value="Unassembled WGS sequence"/>
</dbReference>
<evidence type="ECO:0000256" key="3">
    <source>
        <dbReference type="ARBA" id="ARBA00023002"/>
    </source>
</evidence>
<keyword evidence="3" id="KW-0560">Oxidoreductase</keyword>
<gene>
    <name evidence="4" type="ORF">BJ554DRAFT_2729</name>
</gene>
<keyword evidence="2 4" id="KW-0575">Peroxidase</keyword>
<name>A0A8H7ZQA8_9FUNG</name>
<evidence type="ECO:0000313" key="5">
    <source>
        <dbReference type="Proteomes" id="UP000673691"/>
    </source>
</evidence>
<evidence type="ECO:0000256" key="1">
    <source>
        <dbReference type="ARBA" id="ARBA00006926"/>
    </source>
</evidence>
<dbReference type="OrthoDB" id="446890at2759"/>
<dbReference type="PANTHER" id="PTHR11592:SF78">
    <property type="entry name" value="GLUTATHIONE PEROXIDASE"/>
    <property type="match status" value="1"/>
</dbReference>
<dbReference type="AlphaFoldDB" id="A0A8H7ZQA8"/>
<dbReference type="EMBL" id="JAEFCI010010301">
    <property type="protein sequence ID" value="KAG5457300.1"/>
    <property type="molecule type" value="Genomic_DNA"/>
</dbReference>
<protein>
    <submittedName>
        <fullName evidence="4">Glutathione peroxidase</fullName>
    </submittedName>
</protein>
<organism evidence="4 5">
    <name type="scientific">Olpidium bornovanus</name>
    <dbReference type="NCBI Taxonomy" id="278681"/>
    <lineage>
        <taxon>Eukaryota</taxon>
        <taxon>Fungi</taxon>
        <taxon>Fungi incertae sedis</taxon>
        <taxon>Olpidiomycota</taxon>
        <taxon>Olpidiomycotina</taxon>
        <taxon>Olpidiomycetes</taxon>
        <taxon>Olpidiales</taxon>
        <taxon>Olpidiaceae</taxon>
        <taxon>Olpidium</taxon>
    </lineage>
</organism>
<dbReference type="PANTHER" id="PTHR11592">
    <property type="entry name" value="GLUTATHIONE PEROXIDASE"/>
    <property type="match status" value="1"/>
</dbReference>
<evidence type="ECO:0000313" key="4">
    <source>
        <dbReference type="EMBL" id="KAG5457300.1"/>
    </source>
</evidence>
<dbReference type="InterPro" id="IPR036249">
    <property type="entry name" value="Thioredoxin-like_sf"/>
</dbReference>
<comment type="similarity">
    <text evidence="1">Belongs to the glutathione peroxidase family.</text>
</comment>
<sequence>MKKVDVNGDNAHPVYQFLKSQKKQLLMERIKKFVVNRKGEGVNRYASTTAPDSMAGPIEELLAEAA</sequence>
<dbReference type="GO" id="GO:0034599">
    <property type="term" value="P:cellular response to oxidative stress"/>
    <property type="evidence" value="ECO:0007669"/>
    <property type="project" value="TreeGrafter"/>
</dbReference>
<accession>A0A8H7ZQA8</accession>
<keyword evidence="5" id="KW-1185">Reference proteome</keyword>
<dbReference type="InterPro" id="IPR000889">
    <property type="entry name" value="Glutathione_peroxidase"/>
</dbReference>
<dbReference type="GO" id="GO:0004601">
    <property type="term" value="F:peroxidase activity"/>
    <property type="evidence" value="ECO:0007669"/>
    <property type="project" value="UniProtKB-KW"/>
</dbReference>
<dbReference type="SUPFAM" id="SSF52833">
    <property type="entry name" value="Thioredoxin-like"/>
    <property type="match status" value="1"/>
</dbReference>
<proteinExistence type="inferred from homology"/>